<keyword evidence="1" id="KW-0175">Coiled coil</keyword>
<reference evidence="4 5" key="1">
    <citation type="submission" date="2019-03" db="EMBL/GenBank/DDBJ databases">
        <title>Paraburkholderia sp. 4M-K11, isolated from subtropical forest soil.</title>
        <authorList>
            <person name="Gao Z.-H."/>
            <person name="Qiu L.-H."/>
        </authorList>
    </citation>
    <scope>NUCLEOTIDE SEQUENCE [LARGE SCALE GENOMIC DNA]</scope>
    <source>
        <strain evidence="4 5">4M-K11</strain>
    </source>
</reference>
<comment type="caution">
    <text evidence="4">The sequence shown here is derived from an EMBL/GenBank/DDBJ whole genome shotgun (WGS) entry which is preliminary data.</text>
</comment>
<evidence type="ECO:0000313" key="5">
    <source>
        <dbReference type="Proteomes" id="UP000295722"/>
    </source>
</evidence>
<dbReference type="Pfam" id="PF09718">
    <property type="entry name" value="Tape_meas_lam_C"/>
    <property type="match status" value="1"/>
</dbReference>
<feature type="domain" description="Bacteriophage tail tape measure C-terminal" evidence="3">
    <location>
        <begin position="692"/>
        <end position="766"/>
    </location>
</feature>
<dbReference type="NCBIfam" id="TIGR01541">
    <property type="entry name" value="tape_meas_lam_C"/>
    <property type="match status" value="1"/>
</dbReference>
<gene>
    <name evidence="4" type="ORF">EYW47_05905</name>
</gene>
<feature type="region of interest" description="Disordered" evidence="2">
    <location>
        <begin position="484"/>
        <end position="503"/>
    </location>
</feature>
<dbReference type="EMBL" id="SMRP01000002">
    <property type="protein sequence ID" value="TDG25365.1"/>
    <property type="molecule type" value="Genomic_DNA"/>
</dbReference>
<evidence type="ECO:0000256" key="2">
    <source>
        <dbReference type="SAM" id="MobiDB-lite"/>
    </source>
</evidence>
<keyword evidence="5" id="KW-1185">Reference proteome</keyword>
<evidence type="ECO:0000259" key="3">
    <source>
        <dbReference type="Pfam" id="PF09718"/>
    </source>
</evidence>
<name>A0A4R5ME14_9BURK</name>
<evidence type="ECO:0000313" key="4">
    <source>
        <dbReference type="EMBL" id="TDG25365.1"/>
    </source>
</evidence>
<accession>A0A4R5ME14</accession>
<organism evidence="4 5">
    <name type="scientific">Paraburkholderia silviterrae</name>
    <dbReference type="NCBI Taxonomy" id="2528715"/>
    <lineage>
        <taxon>Bacteria</taxon>
        <taxon>Pseudomonadati</taxon>
        <taxon>Pseudomonadota</taxon>
        <taxon>Betaproteobacteria</taxon>
        <taxon>Burkholderiales</taxon>
        <taxon>Burkholderiaceae</taxon>
        <taxon>Paraburkholderia</taxon>
    </lineage>
</organism>
<dbReference type="AlphaFoldDB" id="A0A4R5ME14"/>
<feature type="coiled-coil region" evidence="1">
    <location>
        <begin position="513"/>
        <end position="582"/>
    </location>
</feature>
<dbReference type="Pfam" id="PF24622">
    <property type="entry name" value="TMP_4"/>
    <property type="match status" value="1"/>
</dbReference>
<protein>
    <submittedName>
        <fullName evidence="4">Phage tail tape measure protein</fullName>
    </submittedName>
</protein>
<sequence length="909" mass="95107">MANDTVVRLTGDASGFVQEMDRARKSAADFVTSQDTLRQRLTNSANAIENTRKVLKDQGDEALAAFNKSARSAEGWLTSLQKQADQAGKTRAQLMELRAAELGVADAAQPYIDKIKAAEQAMNGGGHAAHEFNLATAGARRELLVLAHEASQGSWKNFGGSLLVLGERTDALSALMNKTALSIGAVVGVIAMAASITYHARDALAEYGEQIENLSKKTGISTDNIQQWAFAAKSAGVDTKDATKALAALGDAQNKAINGNKDAAKAFSAIGISLADLKKSSPDQLLPQIADAFSKTADSASKAAVANELFGASGDELIPLLDRGRTGLDDLRAAAQASGAVIGGETVARMAALKEQMELAHAKMDAMTLSAKTQLLPTIINLTNALGDNVAMKPVLEDFYNGVGLIMKSAASAIATVAIGFEQLSEVIATVATVTYYGMTGQFKMAVDSAKAGYENLKREGEGYSQFMSKLWSNAVPPAHASAAPSGPTISFSKGGGGGQHKAYTDDAATRFLQQLRDQAAELQSHLSTTDKLTNSEKELAKFNQQVSDWKGKTLTADQKSLLAHQDQIRAQLQTNVELEKEVAHRQDVQKMFERSAQITASIASYQKGQTDQYARQLGAFGMGADAVRNAQAVKSIFAEYQHLQEQLDKATPKDLIGGAEYQAASANIKAGLEQSLQDYDAYYAALKVKQGDWVNGFTAGVANYLDSAHNMAAQTESAFTNVMKSMEDSLTSFVTTGKFNFGSFATSVIADIARIQARAAISGLLGAGINALGGMFGNAGATITANIQGSGIDGLIGAMGGWGTLPARAGGGPVDGGAAYLVGEKGPELFVPGASGAVVPNHALTPFTGGGGGDTIVPITVSGGGGSFDKSDAAWLQSQVQKLVDSRLAQKMKGQGGYAWQIKNGSVG</sequence>
<dbReference type="OrthoDB" id="8525523at2"/>
<proteinExistence type="predicted"/>
<dbReference type="InterPro" id="IPR006431">
    <property type="entry name" value="Phage_tape_meas_C"/>
</dbReference>
<dbReference type="RefSeq" id="WP_133193928.1">
    <property type="nucleotide sequence ID" value="NZ_JBHUCW010000006.1"/>
</dbReference>
<dbReference type="Proteomes" id="UP000295722">
    <property type="component" value="Unassembled WGS sequence"/>
</dbReference>
<evidence type="ECO:0000256" key="1">
    <source>
        <dbReference type="SAM" id="Coils"/>
    </source>
</evidence>